<dbReference type="AlphaFoldDB" id="A0A4R2T067"/>
<keyword evidence="2" id="KW-1185">Reference proteome</keyword>
<sequence length="418" mass="48121">MIEIRRTKSAELLAPLRAAVDSLQPVKELSALIENILSDVPTSQYAGCSAKIGYLLRDSKVPMYYPIAVTCLKNVVHKFQGQERLPVVSNLSYLSWKLKHFDDARLYGNEATILREEQAMRRGFTKRLVVFSLYGSDPAYCETLIINAQCMQEIYPGWTMRVYHDHTVPHHLIPRLTALGVECINVANINAGHFPGTFWRFLALEDDCDAVIFRDADSIINPREQRLVNIWLESDKPFHVMRDWYSHSDLILAGMWGVRHGLLAAIRIWMEKYVSQGNLHPTHADQYFLAEYVWPRIKPYMLHHSSVLDVFEAQWPEDLPRHYIVEGLNHCLGSWQLIERKPNTDKPYKIRILDENNHELCDYSFPAGKTFELPKSYHEAIESGRWRLEVTEQHLVSVSLPGGGQSMATVNVNRHKSA</sequence>
<dbReference type="Proteomes" id="UP000295763">
    <property type="component" value="Unassembled WGS sequence"/>
</dbReference>
<dbReference type="OrthoDB" id="7278101at2"/>
<reference evidence="1 2" key="1">
    <citation type="submission" date="2019-03" db="EMBL/GenBank/DDBJ databases">
        <title>Genomic Encyclopedia of Type Strains, Phase IV (KMG-IV): sequencing the most valuable type-strain genomes for metagenomic binning, comparative biology and taxonomic classification.</title>
        <authorList>
            <person name="Goeker M."/>
        </authorList>
    </citation>
    <scope>NUCLEOTIDE SEQUENCE [LARGE SCALE GENOMIC DNA]</scope>
    <source>
        <strain evidence="1 2">DSM 28404</strain>
    </source>
</reference>
<gene>
    <name evidence="1" type="ORF">EDC44_10548</name>
</gene>
<name>A0A4R2T067_9PAST</name>
<organism evidence="1 2">
    <name type="scientific">Cricetibacter osteomyelitidis</name>
    <dbReference type="NCBI Taxonomy" id="1521931"/>
    <lineage>
        <taxon>Bacteria</taxon>
        <taxon>Pseudomonadati</taxon>
        <taxon>Pseudomonadota</taxon>
        <taxon>Gammaproteobacteria</taxon>
        <taxon>Pasteurellales</taxon>
        <taxon>Pasteurellaceae</taxon>
        <taxon>Cricetibacter</taxon>
    </lineage>
</organism>
<evidence type="ECO:0000313" key="2">
    <source>
        <dbReference type="Proteomes" id="UP000295763"/>
    </source>
</evidence>
<accession>A0A4R2T067</accession>
<dbReference type="EMBL" id="SLYB01000005">
    <property type="protein sequence ID" value="TCP96227.1"/>
    <property type="molecule type" value="Genomic_DNA"/>
</dbReference>
<evidence type="ECO:0000313" key="1">
    <source>
        <dbReference type="EMBL" id="TCP96227.1"/>
    </source>
</evidence>
<protein>
    <submittedName>
        <fullName evidence="1">Uncharacterized protein</fullName>
    </submittedName>
</protein>
<comment type="caution">
    <text evidence="1">The sequence shown here is derived from an EMBL/GenBank/DDBJ whole genome shotgun (WGS) entry which is preliminary data.</text>
</comment>
<proteinExistence type="predicted"/>
<dbReference type="RefSeq" id="WP_131975492.1">
    <property type="nucleotide sequence ID" value="NZ_SLYB01000005.1"/>
</dbReference>